<feature type="region of interest" description="Disordered" evidence="1">
    <location>
        <begin position="43"/>
        <end position="63"/>
    </location>
</feature>
<evidence type="ECO:0000313" key="2">
    <source>
        <dbReference type="EMBL" id="KAE8546988.1"/>
    </source>
</evidence>
<sequence length="421" mass="48311">MRLWCFLRYLIARLTFFALRLPISRFEREISELWRSTPEERKKRLDETLKSNSPRGENGERVSSVAQLVEQRPLTKSVFRESASNAPKRASGYSRHTAGTTGDPTHIFLSREELARMLAVRSYCYRYHGIRLGHREARIWGRAANTFASKIRDFLLNRKVFYPAESNAKDMVSDLVSWKPQYVYGYTSLILEAAQIIEKNGFQPEGVKAVICTAESILPAQKRFISSAFGAPVLEEYGSTEFDIIAFECKKGHLHLVNPWLWVESEYDSALITDISRNSQSLVRYKLGDAFKTVESNCELLGGTRVIEELQGRTAQQFAYLTPEHKFHAVVFGRALDAYMNEFHECFKFTVSQTEMGEFQLYVSSSPSHGTDHLKNWVNLELRAQLNEQLDLIRTVNAGEDVMRNGKHTYFFQDLDIDVNG</sequence>
<dbReference type="EMBL" id="WBMP01000002">
    <property type="protein sequence ID" value="KAE8546988.1"/>
    <property type="molecule type" value="Genomic_DNA"/>
</dbReference>
<proteinExistence type="predicted"/>
<accession>A0A833JSJ5</accession>
<protein>
    <submittedName>
        <fullName evidence="2">Coenzyme synthetase</fullName>
    </submittedName>
</protein>
<dbReference type="SUPFAM" id="SSF56801">
    <property type="entry name" value="Acetyl-CoA synthetase-like"/>
    <property type="match status" value="1"/>
</dbReference>
<reference evidence="2 3" key="1">
    <citation type="submission" date="2019-10" db="EMBL/GenBank/DDBJ databases">
        <title>Draft genome sequence of Marinobacter hydrocarbonoclasticus NCT7M from the microbiome of the marine copepod.</title>
        <authorList>
            <person name="Nuttall R."/>
            <person name="Sharma G."/>
            <person name="Moisander P."/>
        </authorList>
    </citation>
    <scope>NUCLEOTIDE SEQUENCE [LARGE SCALE GENOMIC DNA]</scope>
    <source>
        <strain evidence="2 3">NCT7M</strain>
    </source>
</reference>
<dbReference type="RefSeq" id="WP_153739967.1">
    <property type="nucleotide sequence ID" value="NZ_WBMP01000002.1"/>
</dbReference>
<evidence type="ECO:0000313" key="3">
    <source>
        <dbReference type="Proteomes" id="UP000469950"/>
    </source>
</evidence>
<dbReference type="PANTHER" id="PTHR36932:SF1">
    <property type="entry name" value="CAPSULAR POLYSACCHARIDE BIOSYNTHESIS PROTEIN"/>
    <property type="match status" value="1"/>
</dbReference>
<dbReference type="InterPro" id="IPR042099">
    <property type="entry name" value="ANL_N_sf"/>
</dbReference>
<comment type="caution">
    <text evidence="2">The sequence shown here is derived from an EMBL/GenBank/DDBJ whole genome shotgun (WGS) entry which is preliminary data.</text>
</comment>
<dbReference type="InterPro" id="IPR053158">
    <property type="entry name" value="CapK_Type1_Caps_Biosynth"/>
</dbReference>
<dbReference type="PANTHER" id="PTHR36932">
    <property type="entry name" value="CAPSULAR POLYSACCHARIDE BIOSYNTHESIS PROTEIN"/>
    <property type="match status" value="1"/>
</dbReference>
<dbReference type="AlphaFoldDB" id="A0A833JSJ5"/>
<gene>
    <name evidence="2" type="ORF">F6453_0668</name>
</gene>
<name>A0A833JSJ5_MARNT</name>
<evidence type="ECO:0000256" key="1">
    <source>
        <dbReference type="SAM" id="MobiDB-lite"/>
    </source>
</evidence>
<organism evidence="2 3">
    <name type="scientific">Marinobacter nauticus</name>
    <name type="common">Marinobacter hydrocarbonoclasticus</name>
    <name type="synonym">Marinobacter aquaeolei</name>
    <dbReference type="NCBI Taxonomy" id="2743"/>
    <lineage>
        <taxon>Bacteria</taxon>
        <taxon>Pseudomonadati</taxon>
        <taxon>Pseudomonadota</taxon>
        <taxon>Gammaproteobacteria</taxon>
        <taxon>Pseudomonadales</taxon>
        <taxon>Marinobacteraceae</taxon>
        <taxon>Marinobacter</taxon>
    </lineage>
</organism>
<dbReference type="Gene3D" id="3.40.50.12780">
    <property type="entry name" value="N-terminal domain of ligase-like"/>
    <property type="match status" value="1"/>
</dbReference>
<dbReference type="Proteomes" id="UP000469950">
    <property type="component" value="Unassembled WGS sequence"/>
</dbReference>